<feature type="binding site" evidence="7">
    <location>
        <position position="127"/>
    </location>
    <ligand>
        <name>(2S)-2-hydroxy-3-oxobutyl phosphate</name>
        <dbReference type="ChEBI" id="CHEBI:58830"/>
    </ligand>
</feature>
<gene>
    <name evidence="8" type="primary">ribE</name>
    <name evidence="7" type="synonym">ribH</name>
    <name evidence="8" type="ORF">P5G51_006980</name>
</gene>
<organism evidence="8 9">
    <name type="scientific">Tigheibacillus jepli</name>
    <dbReference type="NCBI Taxonomy" id="3035914"/>
    <lineage>
        <taxon>Bacteria</taxon>
        <taxon>Bacillati</taxon>
        <taxon>Bacillota</taxon>
        <taxon>Bacilli</taxon>
        <taxon>Bacillales</taxon>
        <taxon>Bacillaceae</taxon>
        <taxon>Tigheibacillus</taxon>
    </lineage>
</organism>
<feature type="binding site" evidence="7">
    <location>
        <position position="22"/>
    </location>
    <ligand>
        <name>5-amino-6-(D-ribitylamino)uracil</name>
        <dbReference type="ChEBI" id="CHEBI:15934"/>
    </ligand>
</feature>
<evidence type="ECO:0000256" key="3">
    <source>
        <dbReference type="ARBA" id="ARBA00012664"/>
    </source>
</evidence>
<protein>
    <recommendedName>
        <fullName evidence="3 7">6,7-dimethyl-8-ribityllumazine synthase</fullName>
        <shortName evidence="7">DMRL synthase</shortName>
        <shortName evidence="7">LS</shortName>
        <shortName evidence="7">Lumazine synthase</shortName>
        <ecNumber evidence="3 7">2.5.1.78</ecNumber>
    </recommendedName>
</protein>
<dbReference type="PANTHER" id="PTHR21058">
    <property type="entry name" value="6,7-DIMETHYL-8-RIBITYLLUMAZINE SYNTHASE DMRL SYNTHASE LUMAZINE SYNTHASE"/>
    <property type="match status" value="1"/>
</dbReference>
<evidence type="ECO:0000313" key="8">
    <source>
        <dbReference type="EMBL" id="MDY0405179.1"/>
    </source>
</evidence>
<keyword evidence="4 7" id="KW-0686">Riboflavin biosynthesis</keyword>
<dbReference type="PANTHER" id="PTHR21058:SF0">
    <property type="entry name" value="6,7-DIMETHYL-8-RIBITYLLUMAZINE SYNTHASE"/>
    <property type="match status" value="1"/>
</dbReference>
<evidence type="ECO:0000256" key="6">
    <source>
        <dbReference type="ARBA" id="ARBA00048785"/>
    </source>
</evidence>
<dbReference type="NCBIfam" id="NF000812">
    <property type="entry name" value="PRK00061.1-4"/>
    <property type="match status" value="1"/>
</dbReference>
<keyword evidence="5 7" id="KW-0808">Transferase</keyword>
<dbReference type="Pfam" id="PF00885">
    <property type="entry name" value="DMRL_synthase"/>
    <property type="match status" value="1"/>
</dbReference>
<proteinExistence type="inferred from homology"/>
<reference evidence="8 9" key="1">
    <citation type="submission" date="2023-10" db="EMBL/GenBank/DDBJ databases">
        <title>179-bfca-hs.</title>
        <authorList>
            <person name="Miliotis G."/>
            <person name="Sengupta P."/>
            <person name="Hameed A."/>
            <person name="Chuvochina M."/>
            <person name="Mcdonagh F."/>
            <person name="Simpson A.C."/>
            <person name="Singh N.K."/>
            <person name="Rekha P.D."/>
            <person name="Raman K."/>
            <person name="Hugenholtz P."/>
            <person name="Venkateswaran K."/>
        </authorList>
    </citation>
    <scope>NUCLEOTIDE SEQUENCE [LARGE SCALE GENOMIC DNA]</scope>
    <source>
        <strain evidence="8 9">179-BFC-A-HS</strain>
    </source>
</reference>
<dbReference type="EMBL" id="JAROCA020000001">
    <property type="protein sequence ID" value="MDY0405179.1"/>
    <property type="molecule type" value="Genomic_DNA"/>
</dbReference>
<dbReference type="InterPro" id="IPR002180">
    <property type="entry name" value="LS/RS"/>
</dbReference>
<dbReference type="EC" id="2.5.1.78" evidence="3 7"/>
<dbReference type="RefSeq" id="WP_306067814.1">
    <property type="nucleotide sequence ID" value="NZ_JAROCA020000001.1"/>
</dbReference>
<evidence type="ECO:0000256" key="4">
    <source>
        <dbReference type="ARBA" id="ARBA00022619"/>
    </source>
</evidence>
<comment type="subunit">
    <text evidence="7">Forms an icosahedral capsid composed of 60 subunits, arranged as a dodecamer of pentamers.</text>
</comment>
<feature type="binding site" evidence="7">
    <location>
        <begin position="56"/>
        <end position="58"/>
    </location>
    <ligand>
        <name>5-amino-6-(D-ribitylamino)uracil</name>
        <dbReference type="ChEBI" id="CHEBI:15934"/>
    </ligand>
</feature>
<dbReference type="Proteomes" id="UP001228376">
    <property type="component" value="Unassembled WGS sequence"/>
</dbReference>
<evidence type="ECO:0000256" key="1">
    <source>
        <dbReference type="ARBA" id="ARBA00004917"/>
    </source>
</evidence>
<evidence type="ECO:0000256" key="5">
    <source>
        <dbReference type="ARBA" id="ARBA00022679"/>
    </source>
</evidence>
<dbReference type="InterPro" id="IPR036467">
    <property type="entry name" value="LS/RS_sf"/>
</dbReference>
<feature type="binding site" evidence="7">
    <location>
        <position position="113"/>
    </location>
    <ligand>
        <name>5-amino-6-(D-ribitylamino)uracil</name>
        <dbReference type="ChEBI" id="CHEBI:15934"/>
    </ligand>
</feature>
<comment type="catalytic activity">
    <reaction evidence="6 7">
        <text>(2S)-2-hydroxy-3-oxobutyl phosphate + 5-amino-6-(D-ribitylamino)uracil = 6,7-dimethyl-8-(1-D-ribityl)lumazine + phosphate + 2 H2O + H(+)</text>
        <dbReference type="Rhea" id="RHEA:26152"/>
        <dbReference type="ChEBI" id="CHEBI:15377"/>
        <dbReference type="ChEBI" id="CHEBI:15378"/>
        <dbReference type="ChEBI" id="CHEBI:15934"/>
        <dbReference type="ChEBI" id="CHEBI:43474"/>
        <dbReference type="ChEBI" id="CHEBI:58201"/>
        <dbReference type="ChEBI" id="CHEBI:58830"/>
        <dbReference type="EC" id="2.5.1.78"/>
    </reaction>
</comment>
<dbReference type="Gene3D" id="3.40.50.960">
    <property type="entry name" value="Lumazine/riboflavin synthase"/>
    <property type="match status" value="1"/>
</dbReference>
<evidence type="ECO:0000256" key="2">
    <source>
        <dbReference type="ARBA" id="ARBA00007424"/>
    </source>
</evidence>
<dbReference type="CDD" id="cd09209">
    <property type="entry name" value="Lumazine_synthase-I"/>
    <property type="match status" value="1"/>
</dbReference>
<comment type="function">
    <text evidence="7">Catalyzes the formation of 6,7-dimethyl-8-ribityllumazine by condensation of 5-amino-6-(D-ribitylamino)uracil with 3,4-dihydroxy-2-butanone 4-phosphate. This is the penultimate step in the biosynthesis of riboflavin.</text>
</comment>
<dbReference type="HAMAP" id="MF_00178">
    <property type="entry name" value="Lumazine_synth"/>
    <property type="match status" value="1"/>
</dbReference>
<dbReference type="SUPFAM" id="SSF52121">
    <property type="entry name" value="Lumazine synthase"/>
    <property type="match status" value="1"/>
</dbReference>
<dbReference type="GO" id="GO:0000906">
    <property type="term" value="F:6,7-dimethyl-8-ribityllumazine synthase activity"/>
    <property type="evidence" value="ECO:0007669"/>
    <property type="project" value="UniProtKB-EC"/>
</dbReference>
<name>A0ABU5CH85_9BACI</name>
<evidence type="ECO:0000313" key="9">
    <source>
        <dbReference type="Proteomes" id="UP001228376"/>
    </source>
</evidence>
<feature type="binding site" evidence="7">
    <location>
        <begin position="85"/>
        <end position="86"/>
    </location>
    <ligand>
        <name>(2S)-2-hydroxy-3-oxobutyl phosphate</name>
        <dbReference type="ChEBI" id="CHEBI:58830"/>
    </ligand>
</feature>
<keyword evidence="9" id="KW-1185">Reference proteome</keyword>
<dbReference type="NCBIfam" id="TIGR00114">
    <property type="entry name" value="lumazine-synth"/>
    <property type="match status" value="1"/>
</dbReference>
<evidence type="ECO:0000256" key="7">
    <source>
        <dbReference type="HAMAP-Rule" id="MF_00178"/>
    </source>
</evidence>
<feature type="active site" description="Proton donor" evidence="7">
    <location>
        <position position="88"/>
    </location>
</feature>
<dbReference type="InterPro" id="IPR034964">
    <property type="entry name" value="LS"/>
</dbReference>
<comment type="caution">
    <text evidence="8">The sequence shown here is derived from an EMBL/GenBank/DDBJ whole genome shotgun (WGS) entry which is preliminary data.</text>
</comment>
<sequence>MKTMNGKLNGEGMKIGIVVARFNEFITSKLLAGAKDSLIRHGVQEDDITATWVPGAFEIPLLAQKMAESGRYDGLIALGCVIRGATSHYDYVCNEASKGIANVSLNSGIPVMFGLLTTETIEQAIERAGTKAGNKGAECAQDVLEMIDLTKQLYAGNKN</sequence>
<accession>A0ABU5CH85</accession>
<comment type="similarity">
    <text evidence="2 7">Belongs to the DMRL synthase family.</text>
</comment>
<comment type="pathway">
    <text evidence="1 7">Cofactor biosynthesis; riboflavin biosynthesis; riboflavin from 2-hydroxy-3-oxobutyl phosphate and 5-amino-6-(D-ribitylamino)uracil: step 1/2.</text>
</comment>
<feature type="binding site" evidence="7">
    <location>
        <begin position="80"/>
        <end position="82"/>
    </location>
    <ligand>
        <name>5-amino-6-(D-ribitylamino)uracil</name>
        <dbReference type="ChEBI" id="CHEBI:15934"/>
    </ligand>
</feature>